<feature type="domain" description="Aerotolerance regulator N-terminal" evidence="2">
    <location>
        <begin position="1"/>
        <end position="76"/>
    </location>
</feature>
<evidence type="ECO:0000313" key="3">
    <source>
        <dbReference type="EMBL" id="WYW56364.1"/>
    </source>
</evidence>
<evidence type="ECO:0000313" key="4">
    <source>
        <dbReference type="Proteomes" id="UP001491088"/>
    </source>
</evidence>
<feature type="transmembrane region" description="Helical" evidence="1">
    <location>
        <begin position="56"/>
        <end position="78"/>
    </location>
</feature>
<keyword evidence="1" id="KW-0472">Membrane</keyword>
<dbReference type="RefSeq" id="WP_340934200.1">
    <property type="nucleotide sequence ID" value="NZ_CP150496.1"/>
</dbReference>
<proteinExistence type="predicted"/>
<dbReference type="Pfam" id="PF07584">
    <property type="entry name" value="BatA"/>
    <property type="match status" value="1"/>
</dbReference>
<accession>A0ABZ2TV50</accession>
<keyword evidence="4" id="KW-1185">Reference proteome</keyword>
<reference evidence="3 4" key="1">
    <citation type="submission" date="2024-03" db="EMBL/GenBank/DDBJ databases">
        <authorList>
            <person name="Cao K."/>
        </authorList>
    </citation>
    <scope>NUCLEOTIDE SEQUENCE [LARGE SCALE GENOMIC DNA]</scope>
    <source>
        <strain evidence="3 4">MCCC 1K00696</strain>
    </source>
</reference>
<name>A0ABZ2TV50_9FLAO</name>
<dbReference type="EMBL" id="CP150496">
    <property type="protein sequence ID" value="WYW56364.1"/>
    <property type="molecule type" value="Genomic_DNA"/>
</dbReference>
<organism evidence="3 4">
    <name type="scientific">Polaribacter marinaquae</name>
    <dbReference type="NCBI Taxonomy" id="1642819"/>
    <lineage>
        <taxon>Bacteria</taxon>
        <taxon>Pseudomonadati</taxon>
        <taxon>Bacteroidota</taxon>
        <taxon>Flavobacteriia</taxon>
        <taxon>Flavobacteriales</taxon>
        <taxon>Flavobacteriaceae</taxon>
    </lineage>
</organism>
<sequence length="645" mass="74357">MQFKNPEILYFLALLIIPIIVHLFQLQKFVKTPFSNVAFLQKIQQQTRKSSRIKKWLILATRMLLFTAIVFAFSQPYFSNKNIDKKQHNFIYLDNSLSTNTKGEKGDLLKVAAQEIIKNSSLKSSYSLLTNSNFYENISNNELKNVLLKVEKTTKNLDLESILLKLNLNNKNKTNTLNKNILISDFQNTYINKFTNVTQELSLIQLQSSKKNNISIDSVFISNKNNNNFTVNVVINNIGTKQNNVPIALFNKDILVSKQTFPIKENSKKTITFTVKKSLDFSGKTTLTYSDTFGFDNTYYFTLNNNEKINILSIGNSANFLQKIYTENEFNFSEKSLQNVNYNALKNQQLIILNELKEIPEILKNSLEDFLKNGGNLVIIPNQKTNISSYNLFLENLKIGSIKNIKKDTLKITSINFKHPIFENVFSKNISNFQYPSVNNHYPITGNISSIISFENNTPFISKFINKNIYFVSSSLDKNSSNFINSPLVVPVFYNIAKASFTYPKLAYNLNEENKIEVKVKASKDEILSITSKKSSFIPLQRAYQNKVVINTTEEPQEAGFYQIKKQDSILKELAFNNPKEESSLQFLNLNDLKEQKNIITYNSIKDVFTEINKNNEVQWLWKWFLALAIVSLLLEIFILKFYKP</sequence>
<dbReference type="InterPro" id="IPR029062">
    <property type="entry name" value="Class_I_gatase-like"/>
</dbReference>
<dbReference type="PANTHER" id="PTHR37464">
    <property type="entry name" value="BLL2463 PROTEIN"/>
    <property type="match status" value="1"/>
</dbReference>
<dbReference type="SUPFAM" id="SSF52317">
    <property type="entry name" value="Class I glutamine amidotransferase-like"/>
    <property type="match status" value="1"/>
</dbReference>
<protein>
    <submittedName>
        <fullName evidence="3">BatA domain-containing protein</fullName>
    </submittedName>
</protein>
<keyword evidence="1" id="KW-0812">Transmembrane</keyword>
<dbReference type="InterPro" id="IPR011933">
    <property type="entry name" value="Double_TM_dom"/>
</dbReference>
<dbReference type="InterPro" id="IPR024163">
    <property type="entry name" value="Aerotolerance_reg_N"/>
</dbReference>
<feature type="transmembrane region" description="Helical" evidence="1">
    <location>
        <begin position="620"/>
        <end position="643"/>
    </location>
</feature>
<gene>
    <name evidence="3" type="ORF">WG950_03675</name>
</gene>
<keyword evidence="1" id="KW-1133">Transmembrane helix</keyword>
<feature type="transmembrane region" description="Helical" evidence="1">
    <location>
        <begin position="6"/>
        <end position="24"/>
    </location>
</feature>
<dbReference type="NCBIfam" id="TIGR02226">
    <property type="entry name" value="two_anch"/>
    <property type="match status" value="1"/>
</dbReference>
<dbReference type="Proteomes" id="UP001491088">
    <property type="component" value="Chromosome"/>
</dbReference>
<dbReference type="PANTHER" id="PTHR37464:SF1">
    <property type="entry name" value="BLL2463 PROTEIN"/>
    <property type="match status" value="1"/>
</dbReference>
<evidence type="ECO:0000256" key="1">
    <source>
        <dbReference type="SAM" id="Phobius"/>
    </source>
</evidence>
<evidence type="ECO:0000259" key="2">
    <source>
        <dbReference type="Pfam" id="PF07584"/>
    </source>
</evidence>